<protein>
    <submittedName>
        <fullName evidence="6">RTA1 like protein</fullName>
    </submittedName>
</protein>
<organism evidence="6 7">
    <name type="scientific">Delitschia confertaspora ATCC 74209</name>
    <dbReference type="NCBI Taxonomy" id="1513339"/>
    <lineage>
        <taxon>Eukaryota</taxon>
        <taxon>Fungi</taxon>
        <taxon>Dikarya</taxon>
        <taxon>Ascomycota</taxon>
        <taxon>Pezizomycotina</taxon>
        <taxon>Dothideomycetes</taxon>
        <taxon>Pleosporomycetidae</taxon>
        <taxon>Pleosporales</taxon>
        <taxon>Delitschiaceae</taxon>
        <taxon>Delitschia</taxon>
    </lineage>
</organism>
<feature type="transmembrane region" description="Helical" evidence="5">
    <location>
        <begin position="71"/>
        <end position="94"/>
    </location>
</feature>
<evidence type="ECO:0000256" key="5">
    <source>
        <dbReference type="SAM" id="Phobius"/>
    </source>
</evidence>
<feature type="transmembrane region" description="Helical" evidence="5">
    <location>
        <begin position="196"/>
        <end position="213"/>
    </location>
</feature>
<sequence length="272" mass="30382">MAIDYKFWHYTPSIAGAVIATIIFALVTGFHMFRLFKNRTWFCLPFVIGGLFETIGYAARGAAHSDTKSVTPYVIQSLLILLAPILFAGSIYMILGRIIQRTAGSSLSIIRPQWVTRIFVAGDVLCFLMQSSGGGLLAKAKTQEDVDMAQNIVLGGLILQIFIFGFFVVVAGVWHARLGKNPTGASKEMGGVWKKWMWMLYAVSACITARNICRVVEYGIGQDGYLMQHEWTLYIYDFLLMIITLAICIQWYEPNIQISAARSNDVEVGPWN</sequence>
<proteinExistence type="predicted"/>
<comment type="caution">
    <text evidence="6">The sequence shown here is derived from an EMBL/GenBank/DDBJ whole genome shotgun (WGS) entry which is preliminary data.</text>
</comment>
<dbReference type="PANTHER" id="PTHR31465:SF35">
    <property type="entry name" value="RTA1 DOMAIN PROTEIN-RELATED"/>
    <property type="match status" value="1"/>
</dbReference>
<gene>
    <name evidence="6" type="ORF">GQ43DRAFT_383024</name>
</gene>
<feature type="transmembrane region" description="Helical" evidence="5">
    <location>
        <begin position="114"/>
        <end position="132"/>
    </location>
</feature>
<feature type="transmembrane region" description="Helical" evidence="5">
    <location>
        <begin position="152"/>
        <end position="175"/>
    </location>
</feature>
<evidence type="ECO:0000313" key="6">
    <source>
        <dbReference type="EMBL" id="KAF2196548.1"/>
    </source>
</evidence>
<keyword evidence="4 5" id="KW-0472">Membrane</keyword>
<comment type="subcellular location">
    <subcellularLocation>
        <location evidence="1">Membrane</location>
        <topology evidence="1">Multi-pass membrane protein</topology>
    </subcellularLocation>
</comment>
<evidence type="ECO:0000313" key="7">
    <source>
        <dbReference type="Proteomes" id="UP000799536"/>
    </source>
</evidence>
<keyword evidence="7" id="KW-1185">Reference proteome</keyword>
<keyword evidence="2 5" id="KW-0812">Transmembrane</keyword>
<accession>A0A9P4JC18</accession>
<evidence type="ECO:0000256" key="3">
    <source>
        <dbReference type="ARBA" id="ARBA00022989"/>
    </source>
</evidence>
<dbReference type="Pfam" id="PF04479">
    <property type="entry name" value="RTA1"/>
    <property type="match status" value="1"/>
</dbReference>
<dbReference type="Proteomes" id="UP000799536">
    <property type="component" value="Unassembled WGS sequence"/>
</dbReference>
<reference evidence="6" key="1">
    <citation type="journal article" date="2020" name="Stud. Mycol.">
        <title>101 Dothideomycetes genomes: a test case for predicting lifestyles and emergence of pathogens.</title>
        <authorList>
            <person name="Haridas S."/>
            <person name="Albert R."/>
            <person name="Binder M."/>
            <person name="Bloem J."/>
            <person name="Labutti K."/>
            <person name="Salamov A."/>
            <person name="Andreopoulos B."/>
            <person name="Baker S."/>
            <person name="Barry K."/>
            <person name="Bills G."/>
            <person name="Bluhm B."/>
            <person name="Cannon C."/>
            <person name="Castanera R."/>
            <person name="Culley D."/>
            <person name="Daum C."/>
            <person name="Ezra D."/>
            <person name="Gonzalez J."/>
            <person name="Henrissat B."/>
            <person name="Kuo A."/>
            <person name="Liang C."/>
            <person name="Lipzen A."/>
            <person name="Lutzoni F."/>
            <person name="Magnuson J."/>
            <person name="Mondo S."/>
            <person name="Nolan M."/>
            <person name="Ohm R."/>
            <person name="Pangilinan J."/>
            <person name="Park H.-J."/>
            <person name="Ramirez L."/>
            <person name="Alfaro M."/>
            <person name="Sun H."/>
            <person name="Tritt A."/>
            <person name="Yoshinaga Y."/>
            <person name="Zwiers L.-H."/>
            <person name="Turgeon B."/>
            <person name="Goodwin S."/>
            <person name="Spatafora J."/>
            <person name="Crous P."/>
            <person name="Grigoriev I."/>
        </authorList>
    </citation>
    <scope>NUCLEOTIDE SEQUENCE</scope>
    <source>
        <strain evidence="6">ATCC 74209</strain>
    </source>
</reference>
<name>A0A9P4JC18_9PLEO</name>
<feature type="transmembrane region" description="Helical" evidence="5">
    <location>
        <begin position="233"/>
        <end position="252"/>
    </location>
</feature>
<dbReference type="EMBL" id="ML994367">
    <property type="protein sequence ID" value="KAF2196548.1"/>
    <property type="molecule type" value="Genomic_DNA"/>
</dbReference>
<dbReference type="AlphaFoldDB" id="A0A9P4JC18"/>
<feature type="transmembrane region" description="Helical" evidence="5">
    <location>
        <begin position="14"/>
        <end position="33"/>
    </location>
</feature>
<feature type="transmembrane region" description="Helical" evidence="5">
    <location>
        <begin position="40"/>
        <end position="59"/>
    </location>
</feature>
<dbReference type="InterPro" id="IPR007568">
    <property type="entry name" value="RTA1"/>
</dbReference>
<evidence type="ECO:0000256" key="2">
    <source>
        <dbReference type="ARBA" id="ARBA00022692"/>
    </source>
</evidence>
<dbReference type="PANTHER" id="PTHR31465">
    <property type="entry name" value="PROTEIN RTA1-RELATED"/>
    <property type="match status" value="1"/>
</dbReference>
<evidence type="ECO:0000256" key="4">
    <source>
        <dbReference type="ARBA" id="ARBA00023136"/>
    </source>
</evidence>
<evidence type="ECO:0000256" key="1">
    <source>
        <dbReference type="ARBA" id="ARBA00004141"/>
    </source>
</evidence>
<dbReference type="OrthoDB" id="3358017at2759"/>
<keyword evidence="3 5" id="KW-1133">Transmembrane helix</keyword>
<dbReference type="GO" id="GO:0016020">
    <property type="term" value="C:membrane"/>
    <property type="evidence" value="ECO:0007669"/>
    <property type="project" value="UniProtKB-SubCell"/>
</dbReference>